<evidence type="ECO:0000313" key="5">
    <source>
        <dbReference type="EMBL" id="GEU86213.1"/>
    </source>
</evidence>
<feature type="transmembrane region" description="Helical" evidence="3">
    <location>
        <begin position="714"/>
        <end position="740"/>
    </location>
</feature>
<sequence>MSSTTITSPSPPPPPPPPPYPHTVNITNFISVKLTGHENYHIWKTQFLCLFEAHDMLNFINDDMAEDCHAWRRTDVLLRGWILCSLSEDVLGSNSMIMTLNTAKDVWDSLEGWYNSPLILQSPVKEEMKGNGGLLMRSSAPLRGVSQQIDLKGDSVTPGVDGRTKKLSGLAESFSWDSSADHYHFRHEPPVNVSAYLPLYKAALRGYWDDARYIIDQDEEAVTANINKYGFTALHIAVGTGLQGITFVEKLVERISPISLLKMLTSSEKYTPLHIAAVVGNTAAVEILVNRNPFLLYAEDVDGLLPIHRALINSHRETFLYLLDATKDNQFPSTFTGNMGVTLLSNVIFAGYFDTAIDLCTRYPDLATTKPANNVDAPLMAIARKADAFESGCRLNFIDRLIYEYVPLRWENLDSNRKHGKMNFYGSDLQKTSLFIWKFLGKIVPHITHIQKLKVVHHQAVALVKLLCQEISALNLHSNSIHYATPIIEAASNGAYEVVQEIADAFPQAIWYSDNNGYFMIQLAILHRCETVYNLIYQMSDHKHFHKTLKDSNNNNLLHLAGKLAPPHKLNLVSGAALQMQRELQWFTEVEAFVHPKYRTEKNTSEQTPKMLFRKEHKKLLRAGEEWMKKTADSYTVTAGLITTIVFAAAITVPGGNSGDTGHPIYAKELSFLIFAIADAISLFTSTTSLLLFLSILTARYAEEDFLFTLPSRLIMGLSTLFVSTCSMMIAFAASLYLLFGQGKEWILIPIAALSCLPVTSFVTLQFPLLVELISCTYGRGLFVFWTFLPHIYLLLSWELGAGHTLDICYVSLLVFRNLGYCYKPWTKRKLVPKSAVVSSSAATGERNVIGQDGGANVCGVACAFEYFSEWTSVGPSVPSKRPCVRQSSSIPCLGQQIHKGLSTAGVRLTVSGQLLSQSAHGDNVNTYSVVSGEHRNHTDQVVDTDAFPNWFSATGIGRQNASSYTSRRSTIGGDTLRQQSRVSSLLGFNNLEGEPARFLQLYIYDTDNEIDNRMSYFGGDNSRLRRDIVKGIIDLLDAHNALVQLFRTVREKFKDTYIPNFKVQLYNVVGARENELPIGDMGVQGWLFKELKMIDATRSSSEQKRLTMLAYYSYQLHDRANRYNYLSRTGRLFQQYVVTAFCAVEQNRIDFVREQQNDIRNEYLFDKGDVVDRVFEMKIHQFINFVHYAQLFEKTVVVLYTVESQKRGLPYCHTLLWIDESACVRQEEDIDIYLSAELPSEDVDPEYYRIVSEFMMHGPCGLACPSASSASTSRPRVVVDEIRNFLDVRYRVVFREKDRLDSVVLNTHKKKTTLTVWLTYVYPAAGDLFYQKMLLCHQKGCRSFPGIRTVNDVVCPTCQTACEALGLLEDNREWEITLEEAVITATPTELQMLLAHIITFFQVSDPIRLWKRTWKSMSEDIPYTSSISLNISNLHVDDSSLEDYVLYELEEPYRIFLMSQIVYLEAKQGTCTYVSYNDVVHHGHDGGEVELLYPREYLNTLSFAGLPPHRLELKVGTPIMLLHNVNIVGDLCNETRLIVTQLLPKVIEAQVIREETVPGKSMLRHDHKQIASQSLKKIGVYLNEPVFGHGQLYVVLSRATTLDELKVLISSQPDQSPTATKNIVYEDFLSELDVEQTGLWEQTLDNPTSLIFGNKSRCEKCNTHRIYTSGDATTNQICRRIIDIQNLNDNTIVVIAISSCWVIRFHGFIDSSHSSARSSVSQNSILSDVVVESSVPSSSVLNSFTEEIVAYEKEIDEIYAVKTRAVFNLDTSTRKFVPKVFDTIHNHELEREEYKNLSKTERQLTYIEQAFIVKATSVNIGATRAYHLLTGIKGSYLLVHGTTVDFKNFFRSVNCYIGDSDAQMLIHKMENRKKHVLDFSFDYLVENAELTAIFWADEVSKYNYREFGNVVSFDATFKTNKYKMVFVPFTAIDNHKKCVTVVAGLLKNETTKSYIWLLKAFMKAFGKAPSIVVTDQDRAMRNDIEAEFGRSKHRLCMWHITQKLPAKICAKIYDETDFKEKLNKIIWNMYIGPEEFEYRWGKLMEEFKLENHKWLTKMFNIRSTWIPAYFIDSPLCGLMRTTSRSESENSFFSHFTNFGSTLINFMNCFETTMEKQMHVQERMDHKTIDIVPKLKTLFKIERHASNVYTPEENDKVDMFFKKDGLYKVLQNVRDGSVVCSCQLFVRFGILCHHIFCVFKNANVEMIPQQYILRRWTKNLLPATLRNKRIRYGEKNVVVENYANEATSIVDHCVHLLSKDEPRLGAFVEKLKSLKKEVEADCPNPPSKNKTNNLEQLVRVPKLPAVDVNNPTVKSTKGRKKLRIKGGKEKAIEKSLKGRNSCSLCGGTDNNKRTCSKRFEAQDEVVVQKEVCQEEVVVQKEVCQEEVVQENVDLAKDEEELSEEDEDLIHEQVYFGFVPLLF</sequence>
<dbReference type="PANTHER" id="PTHR47718:SF12">
    <property type="entry name" value="PROTEIN FAR1-RELATED SEQUENCE"/>
    <property type="match status" value="1"/>
</dbReference>
<dbReference type="Pfam" id="PF10551">
    <property type="entry name" value="MULE"/>
    <property type="match status" value="1"/>
</dbReference>
<accession>A0A6L2NJ41</accession>
<evidence type="ECO:0000256" key="2">
    <source>
        <dbReference type="PROSITE-ProRule" id="PRU00325"/>
    </source>
</evidence>
<dbReference type="PROSITE" id="PS50966">
    <property type="entry name" value="ZF_SWIM"/>
    <property type="match status" value="1"/>
</dbReference>
<dbReference type="InterPro" id="IPR007527">
    <property type="entry name" value="Znf_SWIM"/>
</dbReference>
<dbReference type="PROSITE" id="PS50297">
    <property type="entry name" value="ANK_REP_REGION"/>
    <property type="match status" value="1"/>
</dbReference>
<feature type="domain" description="SWIM-type" evidence="4">
    <location>
        <begin position="2167"/>
        <end position="2203"/>
    </location>
</feature>
<keyword evidence="2" id="KW-0863">Zinc-finger</keyword>
<dbReference type="InterPro" id="IPR049163">
    <property type="entry name" value="Pif1-like_2B_dom"/>
</dbReference>
<evidence type="ECO:0000256" key="3">
    <source>
        <dbReference type="SAM" id="Phobius"/>
    </source>
</evidence>
<gene>
    <name evidence="5" type="ORF">Tci_058191</name>
</gene>
<feature type="transmembrane region" description="Helical" evidence="3">
    <location>
        <begin position="746"/>
        <end position="771"/>
    </location>
</feature>
<protein>
    <submittedName>
        <fullName evidence="5">Ankyrin repeat-containing domain, PGG domain, Gag-polypeptide of LTR copia-type</fullName>
    </submittedName>
</protein>
<dbReference type="Gene3D" id="1.25.40.20">
    <property type="entry name" value="Ankyrin repeat-containing domain"/>
    <property type="match status" value="1"/>
</dbReference>
<proteinExistence type="predicted"/>
<keyword evidence="2" id="KW-0479">Metal-binding</keyword>
<dbReference type="PANTHER" id="PTHR47718">
    <property type="entry name" value="OS01G0519700 PROTEIN"/>
    <property type="match status" value="1"/>
</dbReference>
<dbReference type="GO" id="GO:0008270">
    <property type="term" value="F:zinc ion binding"/>
    <property type="evidence" value="ECO:0007669"/>
    <property type="project" value="UniProtKB-KW"/>
</dbReference>
<dbReference type="InterPro" id="IPR036770">
    <property type="entry name" value="Ankyrin_rpt-contain_sf"/>
</dbReference>
<dbReference type="InterPro" id="IPR018289">
    <property type="entry name" value="MULE_transposase_dom"/>
</dbReference>
<dbReference type="Pfam" id="PF21530">
    <property type="entry name" value="Pif1_2B_dom"/>
    <property type="match status" value="1"/>
</dbReference>
<keyword evidence="2" id="KW-0862">Zinc</keyword>
<reference evidence="5" key="1">
    <citation type="journal article" date="2019" name="Sci. Rep.">
        <title>Draft genome of Tanacetum cinerariifolium, the natural source of mosquito coil.</title>
        <authorList>
            <person name="Yamashiro T."/>
            <person name="Shiraishi A."/>
            <person name="Satake H."/>
            <person name="Nakayama K."/>
        </authorList>
    </citation>
    <scope>NUCLEOTIDE SEQUENCE</scope>
</reference>
<dbReference type="Pfam" id="PF14214">
    <property type="entry name" value="Helitron_like_N"/>
    <property type="match status" value="1"/>
</dbReference>
<dbReference type="SMART" id="SM00248">
    <property type="entry name" value="ANK"/>
    <property type="match status" value="4"/>
</dbReference>
<keyword evidence="3" id="KW-1133">Transmembrane helix</keyword>
<dbReference type="InterPro" id="IPR025476">
    <property type="entry name" value="Helitron_helicase-like"/>
</dbReference>
<evidence type="ECO:0000256" key="1">
    <source>
        <dbReference type="PROSITE-ProRule" id="PRU00023"/>
    </source>
</evidence>
<organism evidence="5">
    <name type="scientific">Tanacetum cinerariifolium</name>
    <name type="common">Dalmatian daisy</name>
    <name type="synonym">Chrysanthemum cinerariifolium</name>
    <dbReference type="NCBI Taxonomy" id="118510"/>
    <lineage>
        <taxon>Eukaryota</taxon>
        <taxon>Viridiplantae</taxon>
        <taxon>Streptophyta</taxon>
        <taxon>Embryophyta</taxon>
        <taxon>Tracheophyta</taxon>
        <taxon>Spermatophyta</taxon>
        <taxon>Magnoliopsida</taxon>
        <taxon>eudicotyledons</taxon>
        <taxon>Gunneridae</taxon>
        <taxon>Pentapetalae</taxon>
        <taxon>asterids</taxon>
        <taxon>campanulids</taxon>
        <taxon>Asterales</taxon>
        <taxon>Asteraceae</taxon>
        <taxon>Asteroideae</taxon>
        <taxon>Anthemideae</taxon>
        <taxon>Anthemidinae</taxon>
        <taxon>Tanacetum</taxon>
    </lineage>
</organism>
<dbReference type="InterPro" id="IPR027417">
    <property type="entry name" value="P-loop_NTPase"/>
</dbReference>
<comment type="caution">
    <text evidence="5">The sequence shown here is derived from an EMBL/GenBank/DDBJ whole genome shotgun (WGS) entry which is preliminary data.</text>
</comment>
<keyword evidence="3" id="KW-0472">Membrane</keyword>
<feature type="transmembrane region" description="Helical" evidence="3">
    <location>
        <begin position="783"/>
        <end position="801"/>
    </location>
</feature>
<feature type="transmembrane region" description="Helical" evidence="3">
    <location>
        <begin position="635"/>
        <end position="653"/>
    </location>
</feature>
<feature type="repeat" description="ANK" evidence="1">
    <location>
        <begin position="268"/>
        <end position="292"/>
    </location>
</feature>
<dbReference type="Pfam" id="PF13962">
    <property type="entry name" value="PGG"/>
    <property type="match status" value="1"/>
</dbReference>
<keyword evidence="3" id="KW-0812">Transmembrane</keyword>
<dbReference type="InterPro" id="IPR026961">
    <property type="entry name" value="PGG_dom"/>
</dbReference>
<dbReference type="PROSITE" id="PS50088">
    <property type="entry name" value="ANK_REPEAT"/>
    <property type="match status" value="1"/>
</dbReference>
<name>A0A6L2NJ41_TANCI</name>
<evidence type="ECO:0000259" key="4">
    <source>
        <dbReference type="PROSITE" id="PS50966"/>
    </source>
</evidence>
<dbReference type="SUPFAM" id="SSF52540">
    <property type="entry name" value="P-loop containing nucleoside triphosphate hydrolases"/>
    <property type="match status" value="1"/>
</dbReference>
<dbReference type="SUPFAM" id="SSF48403">
    <property type="entry name" value="Ankyrin repeat"/>
    <property type="match status" value="2"/>
</dbReference>
<dbReference type="EMBL" id="BKCJ010009275">
    <property type="protein sequence ID" value="GEU86213.1"/>
    <property type="molecule type" value="Genomic_DNA"/>
</dbReference>
<dbReference type="Pfam" id="PF12796">
    <property type="entry name" value="Ank_2"/>
    <property type="match status" value="1"/>
</dbReference>
<feature type="transmembrane region" description="Helical" evidence="3">
    <location>
        <begin position="673"/>
        <end position="702"/>
    </location>
</feature>
<dbReference type="InterPro" id="IPR002110">
    <property type="entry name" value="Ankyrin_rpt"/>
</dbReference>
<keyword evidence="1" id="KW-0040">ANK repeat</keyword>